<keyword evidence="1" id="KW-0472">Membrane</keyword>
<keyword evidence="1" id="KW-0812">Transmembrane</keyword>
<keyword evidence="1" id="KW-1133">Transmembrane helix</keyword>
<sequence length="103" mass="11576">MADAKDPPPAYEAVPTEIREYHSSYAPTGRKIHSSNSVVVVSQPTQNMVRVVQPRSPDYTGLAICSWLGFCCQLGLVAIIFATQWAIRCCQVDFEYNTEIHHY</sequence>
<dbReference type="EMBL" id="JAIWYP010000002">
    <property type="protein sequence ID" value="KAH3867594.1"/>
    <property type="molecule type" value="Genomic_DNA"/>
</dbReference>
<organism evidence="2 3">
    <name type="scientific">Dreissena polymorpha</name>
    <name type="common">Zebra mussel</name>
    <name type="synonym">Mytilus polymorpha</name>
    <dbReference type="NCBI Taxonomy" id="45954"/>
    <lineage>
        <taxon>Eukaryota</taxon>
        <taxon>Metazoa</taxon>
        <taxon>Spiralia</taxon>
        <taxon>Lophotrochozoa</taxon>
        <taxon>Mollusca</taxon>
        <taxon>Bivalvia</taxon>
        <taxon>Autobranchia</taxon>
        <taxon>Heteroconchia</taxon>
        <taxon>Euheterodonta</taxon>
        <taxon>Imparidentia</taxon>
        <taxon>Neoheterodontei</taxon>
        <taxon>Myida</taxon>
        <taxon>Dreissenoidea</taxon>
        <taxon>Dreissenidae</taxon>
        <taxon>Dreissena</taxon>
    </lineage>
</organism>
<evidence type="ECO:0000313" key="2">
    <source>
        <dbReference type="EMBL" id="KAH3867594.1"/>
    </source>
</evidence>
<proteinExistence type="predicted"/>
<name>A0A9D4M1F9_DREPO</name>
<protein>
    <submittedName>
        <fullName evidence="2">Uncharacterized protein</fullName>
    </submittedName>
</protein>
<reference evidence="2" key="2">
    <citation type="submission" date="2020-11" db="EMBL/GenBank/DDBJ databases">
        <authorList>
            <person name="McCartney M.A."/>
            <person name="Auch B."/>
            <person name="Kono T."/>
            <person name="Mallez S."/>
            <person name="Becker A."/>
            <person name="Gohl D.M."/>
            <person name="Silverstein K.A.T."/>
            <person name="Koren S."/>
            <person name="Bechman K.B."/>
            <person name="Herman A."/>
            <person name="Abrahante J.E."/>
            <person name="Garbe J."/>
        </authorList>
    </citation>
    <scope>NUCLEOTIDE SEQUENCE</scope>
    <source>
        <strain evidence="2">Duluth1</strain>
        <tissue evidence="2">Whole animal</tissue>
    </source>
</reference>
<evidence type="ECO:0000256" key="1">
    <source>
        <dbReference type="SAM" id="Phobius"/>
    </source>
</evidence>
<evidence type="ECO:0000313" key="3">
    <source>
        <dbReference type="Proteomes" id="UP000828390"/>
    </source>
</evidence>
<accession>A0A9D4M1F9</accession>
<feature type="transmembrane region" description="Helical" evidence="1">
    <location>
        <begin position="59"/>
        <end position="82"/>
    </location>
</feature>
<dbReference type="AlphaFoldDB" id="A0A9D4M1F9"/>
<comment type="caution">
    <text evidence="2">The sequence shown here is derived from an EMBL/GenBank/DDBJ whole genome shotgun (WGS) entry which is preliminary data.</text>
</comment>
<gene>
    <name evidence="2" type="ORF">DPMN_030726</name>
</gene>
<reference evidence="2" key="1">
    <citation type="journal article" date="2019" name="bioRxiv">
        <title>The Genome of the Zebra Mussel, Dreissena polymorpha: A Resource for Invasive Species Research.</title>
        <authorList>
            <person name="McCartney M.A."/>
            <person name="Auch B."/>
            <person name="Kono T."/>
            <person name="Mallez S."/>
            <person name="Zhang Y."/>
            <person name="Obille A."/>
            <person name="Becker A."/>
            <person name="Abrahante J.E."/>
            <person name="Garbe J."/>
            <person name="Badalamenti J.P."/>
            <person name="Herman A."/>
            <person name="Mangelson H."/>
            <person name="Liachko I."/>
            <person name="Sullivan S."/>
            <person name="Sone E.D."/>
            <person name="Koren S."/>
            <person name="Silverstein K.A.T."/>
            <person name="Beckman K.B."/>
            <person name="Gohl D.M."/>
        </authorList>
    </citation>
    <scope>NUCLEOTIDE SEQUENCE</scope>
    <source>
        <strain evidence="2">Duluth1</strain>
        <tissue evidence="2">Whole animal</tissue>
    </source>
</reference>
<keyword evidence="3" id="KW-1185">Reference proteome</keyword>
<dbReference type="Proteomes" id="UP000828390">
    <property type="component" value="Unassembled WGS sequence"/>
</dbReference>